<evidence type="ECO:0000313" key="7">
    <source>
        <dbReference type="EMBL" id="SDS95991.1"/>
    </source>
</evidence>
<dbReference type="Gene3D" id="3.40.190.10">
    <property type="entry name" value="Periplasmic binding protein-like II"/>
    <property type="match status" value="2"/>
</dbReference>
<dbReference type="PANTHER" id="PTHR30368">
    <property type="entry name" value="SULFATE-BINDING PROTEIN"/>
    <property type="match status" value="1"/>
</dbReference>
<evidence type="ECO:0000256" key="5">
    <source>
        <dbReference type="ARBA" id="ARBA00022764"/>
    </source>
</evidence>
<dbReference type="InterPro" id="IPR005669">
    <property type="entry name" value="Thiosulph/SO4-bd"/>
</dbReference>
<evidence type="ECO:0000256" key="4">
    <source>
        <dbReference type="ARBA" id="ARBA00022729"/>
    </source>
</evidence>
<name>A0A1H1WH86_9ACTN</name>
<feature type="signal peptide" evidence="6">
    <location>
        <begin position="1"/>
        <end position="25"/>
    </location>
</feature>
<dbReference type="PROSITE" id="PS51257">
    <property type="entry name" value="PROKAR_LIPOPROTEIN"/>
    <property type="match status" value="1"/>
</dbReference>
<dbReference type="STRING" id="546871.SAMN04488543_2725"/>
<sequence length="344" mass="35842">MSIIPRTRWTRPAVAVLAALSLALAACGGGGAAGSGSGSELSLVAFSVPKPAYDDLQKDFAETPEGKGVTWKSSYGASGDQARAVISGLPADYVGFSLQTDMTKLVDEDLVAADWDQGPNKGIVSTSVVTIVVRKGNPLGITGWDDLIKPGVEIVTPNPGSSGSARWNVLAAWSHITANGGSEAEATEYLTKYYQNIVSLPSSGREATSAFTSGTGDVLISYENEAIAARQSGAEVDYVLPDTTLKIENPGAVTTKAPESAKKFLDYVVSDEGQKVFASHGFRPLDDSVDPGTVEGAKDPAKPFPTVGKLVTIEEFGGWSEAAKKFFAEDTGIVSKIQDASGVS</sequence>
<reference evidence="7 8" key="1">
    <citation type="submission" date="2016-10" db="EMBL/GenBank/DDBJ databases">
        <authorList>
            <person name="de Groot N.N."/>
        </authorList>
    </citation>
    <scope>NUCLEOTIDE SEQUENCE [LARGE SCALE GENOMIC DNA]</scope>
    <source>
        <strain evidence="7 8">DSM 21741</strain>
    </source>
</reference>
<comment type="similarity">
    <text evidence="2">Belongs to the prokaryotic sulfate-binding protein family.</text>
</comment>
<evidence type="ECO:0000313" key="8">
    <source>
        <dbReference type="Proteomes" id="UP000199092"/>
    </source>
</evidence>
<dbReference type="SUPFAM" id="SSF53850">
    <property type="entry name" value="Periplasmic binding protein-like II"/>
    <property type="match status" value="1"/>
</dbReference>
<dbReference type="Pfam" id="PF13531">
    <property type="entry name" value="SBP_bac_11"/>
    <property type="match status" value="1"/>
</dbReference>
<accession>A0A1H1WH86</accession>
<keyword evidence="3" id="KW-0813">Transport</keyword>
<dbReference type="Proteomes" id="UP000199092">
    <property type="component" value="Chromosome I"/>
</dbReference>
<dbReference type="GO" id="GO:0140104">
    <property type="term" value="F:molecular carrier activity"/>
    <property type="evidence" value="ECO:0007669"/>
    <property type="project" value="InterPro"/>
</dbReference>
<organism evidence="7 8">
    <name type="scientific">Friedmanniella luteola</name>
    <dbReference type="NCBI Taxonomy" id="546871"/>
    <lineage>
        <taxon>Bacteria</taxon>
        <taxon>Bacillati</taxon>
        <taxon>Actinomycetota</taxon>
        <taxon>Actinomycetes</taxon>
        <taxon>Propionibacteriales</taxon>
        <taxon>Nocardioidaceae</taxon>
        <taxon>Friedmanniella</taxon>
    </lineage>
</organism>
<evidence type="ECO:0000256" key="3">
    <source>
        <dbReference type="ARBA" id="ARBA00022448"/>
    </source>
</evidence>
<dbReference type="RefSeq" id="WP_091413488.1">
    <property type="nucleotide sequence ID" value="NZ_LT629749.1"/>
</dbReference>
<dbReference type="AlphaFoldDB" id="A0A1H1WH86"/>
<dbReference type="NCBIfam" id="TIGR00971">
    <property type="entry name" value="3a0106s03"/>
    <property type="match status" value="1"/>
</dbReference>
<dbReference type="GO" id="GO:1902358">
    <property type="term" value="P:sulfate transmembrane transport"/>
    <property type="evidence" value="ECO:0007669"/>
    <property type="project" value="InterPro"/>
</dbReference>
<keyword evidence="5" id="KW-0574">Periplasm</keyword>
<proteinExistence type="inferred from homology"/>
<protein>
    <submittedName>
        <fullName evidence="7">Sulfate transport system substrate-binding protein</fullName>
    </submittedName>
</protein>
<dbReference type="GO" id="GO:0042597">
    <property type="term" value="C:periplasmic space"/>
    <property type="evidence" value="ECO:0007669"/>
    <property type="project" value="UniProtKB-SubCell"/>
</dbReference>
<feature type="chain" id="PRO_5039375525" evidence="6">
    <location>
        <begin position="26"/>
        <end position="344"/>
    </location>
</feature>
<gene>
    <name evidence="7" type="ORF">SAMN04488543_2725</name>
</gene>
<keyword evidence="4 6" id="KW-0732">Signal</keyword>
<dbReference type="OrthoDB" id="9802127at2"/>
<dbReference type="PANTHER" id="PTHR30368:SF2">
    <property type="entry name" value="SULFATE-BINDING PROTEIN"/>
    <property type="match status" value="1"/>
</dbReference>
<evidence type="ECO:0000256" key="6">
    <source>
        <dbReference type="SAM" id="SignalP"/>
    </source>
</evidence>
<keyword evidence="8" id="KW-1185">Reference proteome</keyword>
<evidence type="ECO:0000256" key="2">
    <source>
        <dbReference type="ARBA" id="ARBA00006099"/>
    </source>
</evidence>
<dbReference type="EMBL" id="LT629749">
    <property type="protein sequence ID" value="SDS95991.1"/>
    <property type="molecule type" value="Genomic_DNA"/>
</dbReference>
<evidence type="ECO:0000256" key="1">
    <source>
        <dbReference type="ARBA" id="ARBA00004418"/>
    </source>
</evidence>
<comment type="subcellular location">
    <subcellularLocation>
        <location evidence="1">Periplasm</location>
    </subcellularLocation>
</comment>